<evidence type="ECO:0000256" key="3">
    <source>
        <dbReference type="PROSITE-ProRule" id="PRU00708"/>
    </source>
</evidence>
<comment type="caution">
    <text evidence="4">The sequence shown here is derived from an EMBL/GenBank/DDBJ whole genome shotgun (WGS) entry which is preliminary data.</text>
</comment>
<name>A0A9Q1K453_9CARY</name>
<dbReference type="SUPFAM" id="SSF48452">
    <property type="entry name" value="TPR-like"/>
    <property type="match status" value="1"/>
</dbReference>
<proteinExistence type="inferred from homology"/>
<organism evidence="4 5">
    <name type="scientific">Carnegiea gigantea</name>
    <dbReference type="NCBI Taxonomy" id="171969"/>
    <lineage>
        <taxon>Eukaryota</taxon>
        <taxon>Viridiplantae</taxon>
        <taxon>Streptophyta</taxon>
        <taxon>Embryophyta</taxon>
        <taxon>Tracheophyta</taxon>
        <taxon>Spermatophyta</taxon>
        <taxon>Magnoliopsida</taxon>
        <taxon>eudicotyledons</taxon>
        <taxon>Gunneridae</taxon>
        <taxon>Pentapetalae</taxon>
        <taxon>Caryophyllales</taxon>
        <taxon>Cactineae</taxon>
        <taxon>Cactaceae</taxon>
        <taxon>Cactoideae</taxon>
        <taxon>Echinocereeae</taxon>
        <taxon>Carnegiea</taxon>
    </lineage>
</organism>
<dbReference type="OrthoDB" id="185373at2759"/>
<dbReference type="PANTHER" id="PTHR46128">
    <property type="entry name" value="MITOCHONDRIAL GROUP I INTRON SPLICING FACTOR CCM1"/>
    <property type="match status" value="1"/>
</dbReference>
<evidence type="ECO:0000313" key="4">
    <source>
        <dbReference type="EMBL" id="KAJ8436090.1"/>
    </source>
</evidence>
<feature type="repeat" description="PPR" evidence="3">
    <location>
        <begin position="370"/>
        <end position="404"/>
    </location>
</feature>
<feature type="repeat" description="PPR" evidence="3">
    <location>
        <begin position="300"/>
        <end position="334"/>
    </location>
</feature>
<dbReference type="InterPro" id="IPR002885">
    <property type="entry name" value="PPR_rpt"/>
</dbReference>
<dbReference type="Pfam" id="PF12854">
    <property type="entry name" value="PPR_1"/>
    <property type="match status" value="2"/>
</dbReference>
<dbReference type="AlphaFoldDB" id="A0A9Q1K453"/>
<sequence>MHAHGVYPKCVSRICNFYAAYCTGLQAPNTAESPSVIESPALPNWVKFCENENPSMQESDDEFVLPKVAGWADTKNLNDDHTRHVKHMACEITDSDANRLTEVLRERFNSPDAVCSALAICDGIDLSEGLMVKILQRFSNDWISAFGFFKWAKDQARYVPSRNCYDMMVDILGKSRNFELMWALTEEMHELGGLVSIGTMTKIMRRLSGALKYDHAIEAFEKFERFGLVKDISALNILIDTLVKEGSVEHAQKVFLGHKNRIPPNSHSFNILIHGWCKARKYKEAREVMEQMEKHGYARNVVSYTSFVEYYCLEKDFRKVDEILDEMRQKGCPPNVVTYTVVMLALGKAKDINGCFEFWERMKRNGCIPDANLYSAWIYILSKSGRFKDACDLFKDMSKENVAPNVLTYNTMISSACEHYGEEYALKLFLEMEEKSCSPDLKTYQPLLKMCCRKKRMKVLNYLLQDMFLKNVSIDLATYTLLVTALCKNGKLEHACSFFEQMILKGKVPRDSTYKMLVKKLEEKKMPKAKQQIEKLMSDVKKFRVFIYHVSLLVGCMVDIIHNLHSAFGMFVVLFSECLKSLHRHMASNDDVDLSFDMEMVMEAGGMPSGCPRSTEVVSWSIYLNKLV</sequence>
<evidence type="ECO:0008006" key="6">
    <source>
        <dbReference type="Google" id="ProtNLM"/>
    </source>
</evidence>
<feature type="repeat" description="PPR" evidence="3">
    <location>
        <begin position="405"/>
        <end position="439"/>
    </location>
</feature>
<dbReference type="PROSITE" id="PS51375">
    <property type="entry name" value="PPR"/>
    <property type="match status" value="6"/>
</dbReference>
<accession>A0A9Q1K453</accession>
<dbReference type="NCBIfam" id="TIGR00756">
    <property type="entry name" value="PPR"/>
    <property type="match status" value="7"/>
</dbReference>
<feature type="repeat" description="PPR" evidence="3">
    <location>
        <begin position="335"/>
        <end position="369"/>
    </location>
</feature>
<evidence type="ECO:0000256" key="1">
    <source>
        <dbReference type="ARBA" id="ARBA00007626"/>
    </source>
</evidence>
<evidence type="ECO:0000313" key="5">
    <source>
        <dbReference type="Proteomes" id="UP001153076"/>
    </source>
</evidence>
<feature type="repeat" description="PPR" evidence="3">
    <location>
        <begin position="475"/>
        <end position="509"/>
    </location>
</feature>
<evidence type="ECO:0000256" key="2">
    <source>
        <dbReference type="ARBA" id="ARBA00022737"/>
    </source>
</evidence>
<protein>
    <recommendedName>
        <fullName evidence="6">Pentatricopeptide repeat-containing protein</fullName>
    </recommendedName>
</protein>
<dbReference type="PANTHER" id="PTHR46128:SF268">
    <property type="entry name" value="PENTACOTRIPEPTIDE-REPEAT REGION OF PRORP DOMAIN-CONTAINING PROTEIN"/>
    <property type="match status" value="1"/>
</dbReference>
<keyword evidence="5" id="KW-1185">Reference proteome</keyword>
<feature type="repeat" description="PPR" evidence="3">
    <location>
        <begin position="265"/>
        <end position="299"/>
    </location>
</feature>
<keyword evidence="2" id="KW-0677">Repeat</keyword>
<dbReference type="InterPro" id="IPR050872">
    <property type="entry name" value="PPR_P_subfamily"/>
</dbReference>
<reference evidence="4" key="1">
    <citation type="submission" date="2022-04" db="EMBL/GenBank/DDBJ databases">
        <title>Carnegiea gigantea Genome sequencing and assembly v2.</title>
        <authorList>
            <person name="Copetti D."/>
            <person name="Sanderson M.J."/>
            <person name="Burquez A."/>
            <person name="Wojciechowski M.F."/>
        </authorList>
    </citation>
    <scope>NUCLEOTIDE SEQUENCE</scope>
    <source>
        <strain evidence="4">SGP5-SGP5p</strain>
        <tissue evidence="4">Aerial part</tissue>
    </source>
</reference>
<dbReference type="EMBL" id="JAKOGI010000366">
    <property type="protein sequence ID" value="KAJ8436090.1"/>
    <property type="molecule type" value="Genomic_DNA"/>
</dbReference>
<dbReference type="Pfam" id="PF13041">
    <property type="entry name" value="PPR_2"/>
    <property type="match status" value="2"/>
</dbReference>
<gene>
    <name evidence="4" type="ORF">Cgig2_011912</name>
</gene>
<dbReference type="Proteomes" id="UP001153076">
    <property type="component" value="Unassembled WGS sequence"/>
</dbReference>
<dbReference type="InterPro" id="IPR011990">
    <property type="entry name" value="TPR-like_helical_dom_sf"/>
</dbReference>
<dbReference type="Gene3D" id="1.25.40.10">
    <property type="entry name" value="Tetratricopeptide repeat domain"/>
    <property type="match status" value="3"/>
</dbReference>
<comment type="similarity">
    <text evidence="1">Belongs to the PPR family. P subfamily.</text>
</comment>